<evidence type="ECO:0000313" key="2">
    <source>
        <dbReference type="Proteomes" id="UP000262917"/>
    </source>
</evidence>
<dbReference type="InterPro" id="IPR016032">
    <property type="entry name" value="Sig_transdc_resp-reg_C-effctor"/>
</dbReference>
<organism evidence="1 2">
    <name type="scientific">Cognatiluteimonas weifangensis</name>
    <dbReference type="NCBI Taxonomy" id="2303539"/>
    <lineage>
        <taxon>Bacteria</taxon>
        <taxon>Pseudomonadati</taxon>
        <taxon>Pseudomonadota</taxon>
        <taxon>Gammaproteobacteria</taxon>
        <taxon>Lysobacterales</taxon>
        <taxon>Lysobacteraceae</taxon>
        <taxon>Cognatiluteimonas</taxon>
    </lineage>
</organism>
<gene>
    <name evidence="1" type="ORF">D0Y53_11930</name>
</gene>
<sequence>MLGQSDYDALLADLYAGTAERTRLQHFLDRLSAASGSHLTALVCQDTGEHGRTLLLGRVEPRLVRRYQSDFRSPDDRLWFRRSAAAMHTGAVLDGDDWASPAEIKRTRYYAEFLREIDTLHAVALCGLRTRTRTALLAPCRSERAGPYGSEELALFRQLAPHWVNAYALMLGFEQLQAHAALSERGDCGLFLLDADLRWSGGNEGAERMVAAGWWQGRHGGRLDSPSAVTRAAWQGAQRRLAAGAAALRPNTIPVYDRLASLVAFATLRPFGVAAPGEGMPSFVLFVRPLQAGDDERLGAQLRHLFDLTPAEAALAVALRRHGDLPQAAAALGIAEGGARTRLQSVFDKTGMHRQSELLRMLDVLADDLA</sequence>
<keyword evidence="2" id="KW-1185">Reference proteome</keyword>
<evidence type="ECO:0008006" key="3">
    <source>
        <dbReference type="Google" id="ProtNLM"/>
    </source>
</evidence>
<protein>
    <recommendedName>
        <fullName evidence="3">Helix-turn-helix transcriptional regulator</fullName>
    </recommendedName>
</protein>
<evidence type="ECO:0000313" key="1">
    <source>
        <dbReference type="EMBL" id="RFP59007.1"/>
    </source>
</evidence>
<dbReference type="EMBL" id="QVPD01000016">
    <property type="protein sequence ID" value="RFP59007.1"/>
    <property type="molecule type" value="Genomic_DNA"/>
</dbReference>
<dbReference type="GO" id="GO:0006355">
    <property type="term" value="P:regulation of DNA-templated transcription"/>
    <property type="evidence" value="ECO:0007669"/>
    <property type="project" value="InterPro"/>
</dbReference>
<dbReference type="RefSeq" id="WP_117203544.1">
    <property type="nucleotide sequence ID" value="NZ_JBHTBK010000022.1"/>
</dbReference>
<dbReference type="AlphaFoldDB" id="A0A372DHN0"/>
<accession>A0A372DHN0</accession>
<dbReference type="GO" id="GO:0003677">
    <property type="term" value="F:DNA binding"/>
    <property type="evidence" value="ECO:0007669"/>
    <property type="project" value="InterPro"/>
</dbReference>
<comment type="caution">
    <text evidence="1">The sequence shown here is derived from an EMBL/GenBank/DDBJ whole genome shotgun (WGS) entry which is preliminary data.</text>
</comment>
<name>A0A372DHN0_9GAMM</name>
<dbReference type="OrthoDB" id="5982989at2"/>
<dbReference type="Proteomes" id="UP000262917">
    <property type="component" value="Unassembled WGS sequence"/>
</dbReference>
<reference evidence="1 2" key="1">
    <citation type="submission" date="2018-08" db="EMBL/GenBank/DDBJ databases">
        <title>Lysobacter weifangensis sp. nov., a new member of the family 'Xanthomonadaceae', isolated from soil in a farmland.</title>
        <authorList>
            <person name="Zhao H."/>
        </authorList>
    </citation>
    <scope>NUCLEOTIDE SEQUENCE [LARGE SCALE GENOMIC DNA]</scope>
    <source>
        <strain evidence="1 2">WF-2</strain>
    </source>
</reference>
<dbReference type="SUPFAM" id="SSF46894">
    <property type="entry name" value="C-terminal effector domain of the bipartite response regulators"/>
    <property type="match status" value="1"/>
</dbReference>
<proteinExistence type="predicted"/>